<protein>
    <submittedName>
        <fullName evidence="1">Uncharacterized protein</fullName>
    </submittedName>
</protein>
<accession>A0A1I0DST1</accession>
<evidence type="ECO:0000313" key="1">
    <source>
        <dbReference type="EMBL" id="SET34841.1"/>
    </source>
</evidence>
<sequence>MIQYSKLCCFGLPGDSFVTPSNFNGFLSRQVLSAPVPKWKPGNNDRFEFHQFQAGLTANFAFSIHKLNFALFPLMTLLIPTLTDPEELT</sequence>
<gene>
    <name evidence="1" type="ORF">SAMN05216412_105121</name>
</gene>
<name>A0A1I0DST1_9PROT</name>
<reference evidence="1 2" key="1">
    <citation type="submission" date="2016-10" db="EMBL/GenBank/DDBJ databases">
        <authorList>
            <person name="de Groot N.N."/>
        </authorList>
    </citation>
    <scope>NUCLEOTIDE SEQUENCE [LARGE SCALE GENOMIC DNA]</scope>
    <source>
        <strain evidence="1 2">Nl7</strain>
    </source>
</reference>
<dbReference type="AlphaFoldDB" id="A0A1I0DST1"/>
<organism evidence="1 2">
    <name type="scientific">Nitrosospira multiformis</name>
    <dbReference type="NCBI Taxonomy" id="1231"/>
    <lineage>
        <taxon>Bacteria</taxon>
        <taxon>Pseudomonadati</taxon>
        <taxon>Pseudomonadota</taxon>
        <taxon>Betaproteobacteria</taxon>
        <taxon>Nitrosomonadales</taxon>
        <taxon>Nitrosomonadaceae</taxon>
        <taxon>Nitrosospira</taxon>
    </lineage>
</organism>
<proteinExistence type="predicted"/>
<dbReference type="EMBL" id="FOHI01000005">
    <property type="protein sequence ID" value="SET34841.1"/>
    <property type="molecule type" value="Genomic_DNA"/>
</dbReference>
<evidence type="ECO:0000313" key="2">
    <source>
        <dbReference type="Proteomes" id="UP000183339"/>
    </source>
</evidence>
<dbReference type="Proteomes" id="UP000183339">
    <property type="component" value="Unassembled WGS sequence"/>
</dbReference>